<name>A0A8E1W668_9PSEU</name>
<dbReference type="EMBL" id="JACJHR010000085">
    <property type="protein sequence ID" value="MBB2504910.1"/>
    <property type="molecule type" value="Genomic_DNA"/>
</dbReference>
<comment type="caution">
    <text evidence="2">The sequence shown here is derived from an EMBL/GenBank/DDBJ whole genome shotgun (WGS) entry which is preliminary data.</text>
</comment>
<feature type="transmembrane region" description="Helical" evidence="1">
    <location>
        <begin position="67"/>
        <end position="87"/>
    </location>
</feature>
<accession>A0A8E1W668</accession>
<feature type="transmembrane region" description="Helical" evidence="1">
    <location>
        <begin position="12"/>
        <end position="37"/>
    </location>
</feature>
<feature type="transmembrane region" description="Helical" evidence="1">
    <location>
        <begin position="43"/>
        <end position="60"/>
    </location>
</feature>
<feature type="transmembrane region" description="Helical" evidence="1">
    <location>
        <begin position="93"/>
        <end position="116"/>
    </location>
</feature>
<organism evidence="2 3">
    <name type="scientific">Amycolatopsis echigonensis</name>
    <dbReference type="NCBI Taxonomy" id="2576905"/>
    <lineage>
        <taxon>Bacteria</taxon>
        <taxon>Bacillati</taxon>
        <taxon>Actinomycetota</taxon>
        <taxon>Actinomycetes</taxon>
        <taxon>Pseudonocardiales</taxon>
        <taxon>Pseudonocardiaceae</taxon>
        <taxon>Amycolatopsis</taxon>
    </lineage>
</organism>
<keyword evidence="1" id="KW-0812">Transmembrane</keyword>
<keyword evidence="1" id="KW-1133">Transmembrane helix</keyword>
<dbReference type="AlphaFoldDB" id="A0A8E1W668"/>
<evidence type="ECO:0000313" key="3">
    <source>
        <dbReference type="Proteomes" id="UP000550260"/>
    </source>
</evidence>
<protein>
    <submittedName>
        <fullName evidence="2">Uncharacterized protein</fullName>
    </submittedName>
</protein>
<sequence length="168" mass="17101">MAWADHVDAPKAVRGASTGFTILVLGGLSAPVAAALIPVAGRYWLPLVAVIAFVVAACRGGEARSPWLHGLVAATSAYLLVLPLVLLGGGASLGQVLLTLATAVLVGAATGFVSGLRVARRAAAREVDPQMGVPGTPIPACSPRHPYARALGRVVPGEPSTCARRSRR</sequence>
<dbReference type="Proteomes" id="UP000550260">
    <property type="component" value="Unassembled WGS sequence"/>
</dbReference>
<keyword evidence="1" id="KW-0472">Membrane</keyword>
<proteinExistence type="predicted"/>
<evidence type="ECO:0000256" key="1">
    <source>
        <dbReference type="SAM" id="Phobius"/>
    </source>
</evidence>
<gene>
    <name evidence="2" type="ORF">H5411_37935</name>
</gene>
<reference evidence="2 3" key="1">
    <citation type="submission" date="2020-08" db="EMBL/GenBank/DDBJ databases">
        <title>Amycolatopsis echigonensis JCM 21831.</title>
        <authorList>
            <person name="Tedsree N."/>
            <person name="Kuncharoen N."/>
            <person name="Likhitwitayawuid K."/>
            <person name="Tanasupawat S."/>
        </authorList>
    </citation>
    <scope>NUCLEOTIDE SEQUENCE [LARGE SCALE GENOMIC DNA]</scope>
    <source>
        <strain evidence="2 3">JCM 21831</strain>
    </source>
</reference>
<evidence type="ECO:0000313" key="2">
    <source>
        <dbReference type="EMBL" id="MBB2504910.1"/>
    </source>
</evidence>